<feature type="binding site" evidence="10">
    <location>
        <position position="143"/>
    </location>
    <ligand>
        <name>substrate</name>
    </ligand>
</feature>
<feature type="binding site" evidence="10">
    <location>
        <position position="218"/>
    </location>
    <ligand>
        <name>substrate</name>
    </ligand>
</feature>
<keyword evidence="4 10" id="KW-0441">Lipid A biosynthesis</keyword>
<feature type="binding site" evidence="10">
    <location>
        <position position="220"/>
    </location>
    <ligand>
        <name>Mn(2+)</name>
        <dbReference type="ChEBI" id="CHEBI:29035"/>
        <label>1</label>
    </ligand>
</feature>
<dbReference type="Gene3D" id="3.60.21.10">
    <property type="match status" value="1"/>
</dbReference>
<dbReference type="GO" id="GO:0008758">
    <property type="term" value="F:UDP-2,3-diacylglucosamine hydrolase activity"/>
    <property type="evidence" value="ECO:0007669"/>
    <property type="project" value="UniProtKB-UniRule"/>
</dbReference>
<dbReference type="InterPro" id="IPR004843">
    <property type="entry name" value="Calcineurin-like_PHP"/>
</dbReference>
<dbReference type="EC" id="3.6.1.54" evidence="10"/>
<reference evidence="12 13" key="1">
    <citation type="submission" date="2019-03" db="EMBL/GenBank/DDBJ databases">
        <title>Genomic Encyclopedia of Type Strains, Phase IV (KMG-IV): sequencing the most valuable type-strain genomes for metagenomic binning, comparative biology and taxonomic classification.</title>
        <authorList>
            <person name="Goeker M."/>
        </authorList>
    </citation>
    <scope>NUCLEOTIDE SEQUENCE [LARGE SCALE GENOMIC DNA]</scope>
    <source>
        <strain evidence="12 13">DSM 11901</strain>
    </source>
</reference>
<comment type="subcellular location">
    <subcellularLocation>
        <location evidence="10">Cell inner membrane</location>
        <topology evidence="10">Peripheral membrane protein</topology>
        <orientation evidence="10">Cytoplasmic side</orientation>
    </subcellularLocation>
</comment>
<feature type="binding site" evidence="10">
    <location>
        <position position="31"/>
    </location>
    <ligand>
        <name>Mn(2+)</name>
        <dbReference type="ChEBI" id="CHEBI:29035"/>
        <label>1</label>
    </ligand>
</feature>
<evidence type="ECO:0000256" key="2">
    <source>
        <dbReference type="ARBA" id="ARBA00022516"/>
    </source>
</evidence>
<keyword evidence="3 10" id="KW-0997">Cell inner membrane</keyword>
<name>A0A4R6REJ8_9BURK</name>
<feature type="binding site" evidence="10">
    <location>
        <position position="62"/>
    </location>
    <ligand>
        <name>Mn(2+)</name>
        <dbReference type="ChEBI" id="CHEBI:29035"/>
        <label>2</label>
    </ligand>
</feature>
<evidence type="ECO:0000313" key="13">
    <source>
        <dbReference type="Proteomes" id="UP000294593"/>
    </source>
</evidence>
<keyword evidence="7 10" id="KW-0443">Lipid metabolism</keyword>
<feature type="binding site" evidence="10">
    <location>
        <position position="135"/>
    </location>
    <ligand>
        <name>Mn(2+)</name>
        <dbReference type="ChEBI" id="CHEBI:29035"/>
        <label>2</label>
    </ligand>
</feature>
<dbReference type="GO" id="GO:0019897">
    <property type="term" value="C:extrinsic component of plasma membrane"/>
    <property type="evidence" value="ECO:0007669"/>
    <property type="project" value="UniProtKB-UniRule"/>
</dbReference>
<keyword evidence="8 10" id="KW-0472">Membrane</keyword>
<keyword evidence="9 10" id="KW-0464">Manganese</keyword>
<dbReference type="EMBL" id="SNXW01000003">
    <property type="protein sequence ID" value="TDP84741.1"/>
    <property type="molecule type" value="Genomic_DNA"/>
</dbReference>
<feature type="binding site" evidence="10">
    <location>
        <position position="218"/>
    </location>
    <ligand>
        <name>Mn(2+)</name>
        <dbReference type="ChEBI" id="CHEBI:29035"/>
        <label>2</label>
    </ligand>
</feature>
<dbReference type="Pfam" id="PF00149">
    <property type="entry name" value="Metallophos"/>
    <property type="match status" value="1"/>
</dbReference>
<dbReference type="CDD" id="cd07398">
    <property type="entry name" value="MPP_YbbF-LpxH"/>
    <property type="match status" value="1"/>
</dbReference>
<dbReference type="InterPro" id="IPR010138">
    <property type="entry name" value="UDP-diacylglucosamine_Hdrlase"/>
</dbReference>
<proteinExistence type="inferred from homology"/>
<comment type="function">
    <text evidence="10">Hydrolyzes the pyrophosphate bond of UDP-2,3-diacylglucosamine to yield 2,3-diacylglucosamine 1-phosphate (lipid X) and UMP by catalyzing the attack of water at the alpha-P atom. Involved in the biosynthesis of lipid A, a phosphorylated glycolipid that anchors the lipopolysaccharide to the outer membrane of the cell.</text>
</comment>
<comment type="pathway">
    <text evidence="10">Glycolipid biosynthesis; lipid IV(A) biosynthesis; lipid IV(A) from (3R)-3-hydroxytetradecanoyl-[acyl-carrier-protein] and UDP-N-acetyl-alpha-D-glucosamine: step 4/6.</text>
</comment>
<feature type="binding site" evidence="10">
    <location>
        <begin position="100"/>
        <end position="101"/>
    </location>
    <ligand>
        <name>substrate</name>
    </ligand>
</feature>
<comment type="cofactor">
    <cofactor evidence="10">
        <name>Mn(2+)</name>
        <dbReference type="ChEBI" id="CHEBI:29035"/>
    </cofactor>
    <text evidence="10">Binds 2 Mn(2+) ions per subunit in a binuclear metal center.</text>
</comment>
<evidence type="ECO:0000256" key="6">
    <source>
        <dbReference type="ARBA" id="ARBA00022801"/>
    </source>
</evidence>
<dbReference type="PANTHER" id="PTHR34990">
    <property type="entry name" value="UDP-2,3-DIACYLGLUCOSAMINE HYDROLASE-RELATED"/>
    <property type="match status" value="1"/>
</dbReference>
<dbReference type="SUPFAM" id="SSF56300">
    <property type="entry name" value="Metallo-dependent phosphatases"/>
    <property type="match status" value="1"/>
</dbReference>
<feature type="binding site" evidence="10">
    <location>
        <position position="33"/>
    </location>
    <ligand>
        <name>Mn(2+)</name>
        <dbReference type="ChEBI" id="CHEBI:29035"/>
        <label>1</label>
    </ligand>
</feature>
<evidence type="ECO:0000256" key="3">
    <source>
        <dbReference type="ARBA" id="ARBA00022519"/>
    </source>
</evidence>
<dbReference type="GO" id="GO:0009245">
    <property type="term" value="P:lipid A biosynthetic process"/>
    <property type="evidence" value="ECO:0007669"/>
    <property type="project" value="UniProtKB-UniRule"/>
</dbReference>
<dbReference type="InterPro" id="IPR043461">
    <property type="entry name" value="LpxH-like"/>
</dbReference>
<evidence type="ECO:0000256" key="4">
    <source>
        <dbReference type="ARBA" id="ARBA00022556"/>
    </source>
</evidence>
<comment type="catalytic activity">
    <reaction evidence="10">
        <text>UDP-2-N,3-O-bis[(3R)-3-hydroxytetradecanoyl]-alpha-D-glucosamine + H2O = 2-N,3-O-bis[(3R)-3-hydroxytetradecanoyl]-alpha-D-glucosaminyl 1-phosphate + UMP + 2 H(+)</text>
        <dbReference type="Rhea" id="RHEA:25213"/>
        <dbReference type="ChEBI" id="CHEBI:15377"/>
        <dbReference type="ChEBI" id="CHEBI:15378"/>
        <dbReference type="ChEBI" id="CHEBI:57865"/>
        <dbReference type="ChEBI" id="CHEBI:57957"/>
        <dbReference type="ChEBI" id="CHEBI:78847"/>
        <dbReference type="EC" id="3.6.1.54"/>
    </reaction>
</comment>
<dbReference type="Proteomes" id="UP000294593">
    <property type="component" value="Unassembled WGS sequence"/>
</dbReference>
<keyword evidence="13" id="KW-1185">Reference proteome</keyword>
<evidence type="ECO:0000256" key="10">
    <source>
        <dbReference type="HAMAP-Rule" id="MF_00575"/>
    </source>
</evidence>
<dbReference type="AlphaFoldDB" id="A0A4R6REJ8"/>
<feature type="binding site" evidence="10">
    <location>
        <position position="188"/>
    </location>
    <ligand>
        <name>substrate</name>
    </ligand>
</feature>
<feature type="binding site" evidence="10">
    <location>
        <position position="62"/>
    </location>
    <ligand>
        <name>Mn(2+)</name>
        <dbReference type="ChEBI" id="CHEBI:29035"/>
        <label>1</label>
    </ligand>
</feature>
<dbReference type="NCBIfam" id="NF003743">
    <property type="entry name" value="PRK05340.1"/>
    <property type="match status" value="1"/>
</dbReference>
<evidence type="ECO:0000256" key="5">
    <source>
        <dbReference type="ARBA" id="ARBA00022723"/>
    </source>
</evidence>
<evidence type="ECO:0000256" key="8">
    <source>
        <dbReference type="ARBA" id="ARBA00023136"/>
    </source>
</evidence>
<keyword evidence="6 10" id="KW-0378">Hydrolase</keyword>
<feature type="binding site" evidence="10">
    <location>
        <position position="181"/>
    </location>
    <ligand>
        <name>substrate</name>
    </ligand>
</feature>
<dbReference type="GO" id="GO:0030145">
    <property type="term" value="F:manganese ion binding"/>
    <property type="evidence" value="ECO:0007669"/>
    <property type="project" value="UniProtKB-UniRule"/>
</dbReference>
<comment type="caution">
    <text evidence="12">The sequence shown here is derived from an EMBL/GenBank/DDBJ whole genome shotgun (WGS) entry which is preliminary data.</text>
</comment>
<dbReference type="NCBIfam" id="TIGR01854">
    <property type="entry name" value="lipid_A_lpxH"/>
    <property type="match status" value="1"/>
</dbReference>
<keyword evidence="2 10" id="KW-0444">Lipid biosynthesis</keyword>
<dbReference type="OrthoDB" id="9783283at2"/>
<accession>A0A4R6REJ8</accession>
<evidence type="ECO:0000256" key="1">
    <source>
        <dbReference type="ARBA" id="ARBA00022475"/>
    </source>
</evidence>
<dbReference type="HAMAP" id="MF_00575">
    <property type="entry name" value="LpxH"/>
    <property type="match status" value="1"/>
</dbReference>
<dbReference type="RefSeq" id="WP_133607962.1">
    <property type="nucleotide sequence ID" value="NZ_SNXW01000003.1"/>
</dbReference>
<keyword evidence="1 10" id="KW-1003">Cell membrane</keyword>
<dbReference type="UniPathway" id="UPA00359">
    <property type="reaction ID" value="UER00480"/>
</dbReference>
<dbReference type="PANTHER" id="PTHR34990:SF1">
    <property type="entry name" value="UDP-2,3-DIACYLGLUCOSAMINE HYDROLASE"/>
    <property type="match status" value="1"/>
</dbReference>
<evidence type="ECO:0000259" key="11">
    <source>
        <dbReference type="Pfam" id="PF00149"/>
    </source>
</evidence>
<dbReference type="GO" id="GO:0005737">
    <property type="term" value="C:cytoplasm"/>
    <property type="evidence" value="ECO:0007669"/>
    <property type="project" value="InterPro"/>
</dbReference>
<evidence type="ECO:0000313" key="12">
    <source>
        <dbReference type="EMBL" id="TDP84741.1"/>
    </source>
</evidence>
<comment type="similarity">
    <text evidence="10">Belongs to the LpxH family.</text>
</comment>
<evidence type="ECO:0000256" key="9">
    <source>
        <dbReference type="ARBA" id="ARBA00023211"/>
    </source>
</evidence>
<feature type="binding site" evidence="10">
    <location>
        <position position="100"/>
    </location>
    <ligand>
        <name>Mn(2+)</name>
        <dbReference type="ChEBI" id="CHEBI:29035"/>
        <label>2</label>
    </ligand>
</feature>
<dbReference type="InterPro" id="IPR029052">
    <property type="entry name" value="Metallo-depent_PP-like"/>
</dbReference>
<feature type="domain" description="Calcineurin-like phosphoesterase" evidence="11">
    <location>
        <begin position="26"/>
        <end position="222"/>
    </location>
</feature>
<feature type="binding site" evidence="10">
    <location>
        <position position="185"/>
    </location>
    <ligand>
        <name>substrate</name>
    </ligand>
</feature>
<sequence length="263" mass="28904">MASDVLGKPAFPGARTLTAPPSWRCIDFISDIHLHEGLPHTTAALQRHLSTTAADAIFVLGDLFEAWVGDDMRTEPFEADCLHMLRQAAQARPLFIMAGNRDFLLGEAFMSDCGATALPDPTVLLAFGQRALLVHGDELCLADTGYLRFRAQVRQAAWQHAFLAHPLAARLAQARQMRAASQQHQQAQAAAAGYADVDEDCARDWMQAAQAELLIHGHTHRPASEAFGGGTRHVLSDWDLDHGQPRAQVLRWQADGFSRVEVR</sequence>
<gene>
    <name evidence="10" type="primary">lpxH</name>
    <name evidence="12" type="ORF">EV672_103313</name>
</gene>
<keyword evidence="5 10" id="KW-0479">Metal-binding</keyword>
<protein>
    <recommendedName>
        <fullName evidence="10">UDP-2,3-diacylglucosamine hydrolase</fullName>
        <ecNumber evidence="10">3.6.1.54</ecNumber>
    </recommendedName>
    <alternativeName>
        <fullName evidence="10">UDP-2,3-diacylglucosamine diphosphatase</fullName>
    </alternativeName>
</protein>
<evidence type="ECO:0000256" key="7">
    <source>
        <dbReference type="ARBA" id="ARBA00023098"/>
    </source>
</evidence>
<organism evidence="12 13">
    <name type="scientific">Aquabacterium commune</name>
    <dbReference type="NCBI Taxonomy" id="70586"/>
    <lineage>
        <taxon>Bacteria</taxon>
        <taxon>Pseudomonadati</taxon>
        <taxon>Pseudomonadota</taxon>
        <taxon>Betaproteobacteria</taxon>
        <taxon>Burkholderiales</taxon>
        <taxon>Aquabacterium</taxon>
    </lineage>
</organism>